<dbReference type="EMBL" id="JAEQMY010000017">
    <property type="protein sequence ID" value="MBL0405051.1"/>
    <property type="molecule type" value="Genomic_DNA"/>
</dbReference>
<comment type="similarity">
    <text evidence="1">Belongs to the glycosyltransferase 2 family.</text>
</comment>
<proteinExistence type="inferred from homology"/>
<feature type="coiled-coil region" evidence="4">
    <location>
        <begin position="21"/>
        <end position="55"/>
    </location>
</feature>
<keyword evidence="2" id="KW-0328">Glycosyltransferase</keyword>
<evidence type="ECO:0000256" key="4">
    <source>
        <dbReference type="SAM" id="Coils"/>
    </source>
</evidence>
<dbReference type="Pfam" id="PF00535">
    <property type="entry name" value="Glycos_transf_2"/>
    <property type="match status" value="1"/>
</dbReference>
<evidence type="ECO:0000313" key="9">
    <source>
        <dbReference type="Proteomes" id="UP000605848"/>
    </source>
</evidence>
<gene>
    <name evidence="8" type="ORF">JKG68_13825</name>
</gene>
<evidence type="ECO:0000313" key="8">
    <source>
        <dbReference type="EMBL" id="MBL0405051.1"/>
    </source>
</evidence>
<dbReference type="InterPro" id="IPR048354">
    <property type="entry name" value="TOD1_MUCI70_glycTrfase_dom"/>
</dbReference>
<protein>
    <submittedName>
        <fullName evidence="8">DUF616 domain-containing protein</fullName>
    </submittedName>
</protein>
<dbReference type="SUPFAM" id="SSF53448">
    <property type="entry name" value="Nucleotide-diphospho-sugar transferases"/>
    <property type="match status" value="2"/>
</dbReference>
<sequence length="671" mass="76388">MTQELPRSMSQPADPSALADAASLQEQVQQQKDEIAELKATVRELRSEVNGLRGSLSWTVTRPLRLLARRLPSMAAGVQRGVDRTKDILATRLPRRAARAFFDNRWDVKDDIARQISAHRSSAPEGRRIVFYTAIFGEYDNLLLPDRIDPDVEYVCFTDRPRNDYGIWQMRSSPYYHPDPTRIARWVKTHPHELFPTHQAAVWLDANIIFRGDVHHYIEMVRQQGAQLGLVSHPHRTCFYEEAEACKRLKKDAAKLIDLQIEHYRSAGLPLNQPLFETGFMIVLLKSQETADALHAWWRQIESFSRRDQLALAWVTYSHPPLQIVPLLPQGASVRDHEDFSYFRHSFARALKLPDILVKLGHVATPSAGLSFAEVKRERLEPLVDIPIDIIVCVHNALDDVRLCLEAAWASLLPSHRIIVVNDRSDEATTSYLREFSATRDRVVLLENEHNLGYTRSANRGLAAAGAGFRILLNSDTIVSPNWALKLLDAANQSDRIGIVGPLSNAAGAQSIPQIKDKRNNTTINPLPRGLKHSDLDLACETWSKADLVPRTPLVHGFCFGIKKEVIESIGFFDEVNFKLFYGEENDYCFRARAAGFELAVATNTFVFHRKSRSIDEEKRVVHMAEAWKRLRELYGADKILAAYRQVEEHPLLERIRKEAAGYFRSMQRMS</sequence>
<evidence type="ECO:0000256" key="1">
    <source>
        <dbReference type="ARBA" id="ARBA00006739"/>
    </source>
</evidence>
<dbReference type="Pfam" id="PF04765">
    <property type="entry name" value="TOD1_MUCI70"/>
    <property type="match status" value="1"/>
</dbReference>
<feature type="domain" description="TOD1/MUCI70 glycosyltransferase-like" evidence="7">
    <location>
        <begin position="163"/>
        <end position="316"/>
    </location>
</feature>
<dbReference type="RefSeq" id="WP_202060357.1">
    <property type="nucleotide sequence ID" value="NZ_JAEQMY010000017.1"/>
</dbReference>
<dbReference type="PANTHER" id="PTHR43179:SF12">
    <property type="entry name" value="GALACTOFURANOSYLTRANSFERASE GLFT2"/>
    <property type="match status" value="1"/>
</dbReference>
<feature type="compositionally biased region" description="Polar residues" evidence="5">
    <location>
        <begin position="1"/>
        <end position="10"/>
    </location>
</feature>
<feature type="domain" description="Glycosyltransferase 2-like" evidence="6">
    <location>
        <begin position="390"/>
        <end position="501"/>
    </location>
</feature>
<keyword evidence="9" id="KW-1185">Reference proteome</keyword>
<feature type="region of interest" description="Disordered" evidence="5">
    <location>
        <begin position="1"/>
        <end position="21"/>
    </location>
</feature>
<organism evidence="8 9">
    <name type="scientific">Microvirga aerilata</name>
    <dbReference type="NCBI Taxonomy" id="670292"/>
    <lineage>
        <taxon>Bacteria</taxon>
        <taxon>Pseudomonadati</taxon>
        <taxon>Pseudomonadota</taxon>
        <taxon>Alphaproteobacteria</taxon>
        <taxon>Hyphomicrobiales</taxon>
        <taxon>Methylobacteriaceae</taxon>
        <taxon>Microvirga</taxon>
    </lineage>
</organism>
<dbReference type="InterPro" id="IPR001173">
    <property type="entry name" value="Glyco_trans_2-like"/>
</dbReference>
<evidence type="ECO:0000259" key="7">
    <source>
        <dbReference type="Pfam" id="PF04765"/>
    </source>
</evidence>
<dbReference type="PANTHER" id="PTHR43179">
    <property type="entry name" value="RHAMNOSYLTRANSFERASE WBBL"/>
    <property type="match status" value="1"/>
</dbReference>
<reference evidence="8" key="1">
    <citation type="submission" date="2021-01" db="EMBL/GenBank/DDBJ databases">
        <title>Microvirga sp.</title>
        <authorList>
            <person name="Kim M.K."/>
        </authorList>
    </citation>
    <scope>NUCLEOTIDE SEQUENCE</scope>
    <source>
        <strain evidence="8">5420S-16</strain>
    </source>
</reference>
<dbReference type="CDD" id="cd04186">
    <property type="entry name" value="GT_2_like_c"/>
    <property type="match status" value="1"/>
</dbReference>
<dbReference type="AlphaFoldDB" id="A0A936Z7T4"/>
<dbReference type="Proteomes" id="UP000605848">
    <property type="component" value="Unassembled WGS sequence"/>
</dbReference>
<evidence type="ECO:0000259" key="6">
    <source>
        <dbReference type="Pfam" id="PF00535"/>
    </source>
</evidence>
<comment type="caution">
    <text evidence="8">The sequence shown here is derived from an EMBL/GenBank/DDBJ whole genome shotgun (WGS) entry which is preliminary data.</text>
</comment>
<dbReference type="GO" id="GO:0016757">
    <property type="term" value="F:glycosyltransferase activity"/>
    <property type="evidence" value="ECO:0007669"/>
    <property type="project" value="UniProtKB-KW"/>
</dbReference>
<dbReference type="Gene3D" id="3.90.550.10">
    <property type="entry name" value="Spore Coat Polysaccharide Biosynthesis Protein SpsA, Chain A"/>
    <property type="match status" value="2"/>
</dbReference>
<dbReference type="InterPro" id="IPR029044">
    <property type="entry name" value="Nucleotide-diphossugar_trans"/>
</dbReference>
<evidence type="ECO:0000256" key="2">
    <source>
        <dbReference type="ARBA" id="ARBA00022676"/>
    </source>
</evidence>
<evidence type="ECO:0000256" key="3">
    <source>
        <dbReference type="ARBA" id="ARBA00022679"/>
    </source>
</evidence>
<name>A0A936Z7T4_9HYPH</name>
<keyword evidence="4" id="KW-0175">Coiled coil</keyword>
<accession>A0A936Z7T4</accession>
<evidence type="ECO:0000256" key="5">
    <source>
        <dbReference type="SAM" id="MobiDB-lite"/>
    </source>
</evidence>
<keyword evidence="3" id="KW-0808">Transferase</keyword>
<feature type="compositionally biased region" description="Low complexity" evidence="5">
    <location>
        <begin position="11"/>
        <end position="21"/>
    </location>
</feature>